<feature type="transmembrane region" description="Helical" evidence="1">
    <location>
        <begin position="21"/>
        <end position="39"/>
    </location>
</feature>
<organism evidence="2 3">
    <name type="scientific">Parafilimonas terrae</name>
    <dbReference type="NCBI Taxonomy" id="1465490"/>
    <lineage>
        <taxon>Bacteria</taxon>
        <taxon>Pseudomonadati</taxon>
        <taxon>Bacteroidota</taxon>
        <taxon>Chitinophagia</taxon>
        <taxon>Chitinophagales</taxon>
        <taxon>Chitinophagaceae</taxon>
        <taxon>Parafilimonas</taxon>
    </lineage>
</organism>
<accession>A0A1I5UD53</accession>
<proteinExistence type="predicted"/>
<protein>
    <submittedName>
        <fullName evidence="2">Uncharacterized protein</fullName>
    </submittedName>
</protein>
<sequence>MPGNSPGFFIFNSKKMNALQIIAVIAGVIIISILLIPGIPNQFKKFKEDAPSSAGKDGGKSIVGKKITWKSVYVPIIIIVVLIFTNPSLKSFKNYIGSFEYSSHSGNIAGQYRKILNVFIFSYYTYNYNGEYSRLEWSRLNGKYIGIAGNFIKLNG</sequence>
<reference evidence="2 3" key="1">
    <citation type="submission" date="2016-10" db="EMBL/GenBank/DDBJ databases">
        <authorList>
            <person name="de Groot N.N."/>
        </authorList>
    </citation>
    <scope>NUCLEOTIDE SEQUENCE [LARGE SCALE GENOMIC DNA]</scope>
    <source>
        <strain evidence="2 3">DSM 28286</strain>
    </source>
</reference>
<keyword evidence="3" id="KW-1185">Reference proteome</keyword>
<gene>
    <name evidence="2" type="ORF">SAMN05444277_103184</name>
</gene>
<evidence type="ECO:0000313" key="3">
    <source>
        <dbReference type="Proteomes" id="UP000199031"/>
    </source>
</evidence>
<dbReference type="AlphaFoldDB" id="A0A1I5UD53"/>
<name>A0A1I5UD53_9BACT</name>
<dbReference type="STRING" id="1465490.SAMN05444277_103184"/>
<feature type="transmembrane region" description="Helical" evidence="1">
    <location>
        <begin position="67"/>
        <end position="85"/>
    </location>
</feature>
<dbReference type="Proteomes" id="UP000199031">
    <property type="component" value="Unassembled WGS sequence"/>
</dbReference>
<evidence type="ECO:0000256" key="1">
    <source>
        <dbReference type="SAM" id="Phobius"/>
    </source>
</evidence>
<dbReference type="EMBL" id="FOXQ01000003">
    <property type="protein sequence ID" value="SFP92576.1"/>
    <property type="molecule type" value="Genomic_DNA"/>
</dbReference>
<keyword evidence="1" id="KW-0812">Transmembrane</keyword>
<keyword evidence="1" id="KW-1133">Transmembrane helix</keyword>
<keyword evidence="1" id="KW-0472">Membrane</keyword>
<evidence type="ECO:0000313" key="2">
    <source>
        <dbReference type="EMBL" id="SFP92576.1"/>
    </source>
</evidence>